<sequence>MPRRIRSLLNALSEQVTDHAKQAETIAGRTNLLALNATIEAARAGDAGRGFSVVAQEVKNLAGLARASAASFRDEVLKDLQHGTAIADELARNIEGGRLVELAQSIADALSRTIYDRSIDVRMLATDYSVVEALITDNSPPRAQFRAMNRLRSLLSSSPYFLNAFLVNTCGDVVVCAHENAAVKNENFGAYDQFQRAISAPASIEWMTDEVWDNPWSDHRKVLIYVAPVRDENSTVGVCYLEFDFEGQANAVMSVINKASADAVASIVDLHDRVLATTGDYTYHARHPHAVPGTEAVIRTSDGLTIAQATVASDHGISGLKFRCIIEEFVATDDEIARTLATRRAQARVESDHSSSYPAAVK</sequence>
<gene>
    <name evidence="5" type="ORF">PBT88_10460</name>
</gene>
<evidence type="ECO:0000313" key="6">
    <source>
        <dbReference type="Proteomes" id="UP001210865"/>
    </source>
</evidence>
<dbReference type="InterPro" id="IPR004089">
    <property type="entry name" value="MCPsignal_dom"/>
</dbReference>
<dbReference type="Pfam" id="PF00015">
    <property type="entry name" value="MCPsignal"/>
    <property type="match status" value="1"/>
</dbReference>
<dbReference type="Gene3D" id="3.30.450.20">
    <property type="entry name" value="PAS domain"/>
    <property type="match status" value="1"/>
</dbReference>
<dbReference type="Proteomes" id="UP001210865">
    <property type="component" value="Chromosome"/>
</dbReference>
<protein>
    <submittedName>
        <fullName evidence="5">Methyl-accepting chemotaxis protein</fullName>
    </submittedName>
</protein>
<dbReference type="InterPro" id="IPR004090">
    <property type="entry name" value="Chemotax_Me-accpt_rcpt"/>
</dbReference>
<dbReference type="PANTHER" id="PTHR32089:SF112">
    <property type="entry name" value="LYSOZYME-LIKE PROTEIN-RELATED"/>
    <property type="match status" value="1"/>
</dbReference>
<dbReference type="EMBL" id="CP115174">
    <property type="protein sequence ID" value="WBO24484.1"/>
    <property type="molecule type" value="Genomic_DNA"/>
</dbReference>
<evidence type="ECO:0000313" key="5">
    <source>
        <dbReference type="EMBL" id="WBO24484.1"/>
    </source>
</evidence>
<evidence type="ECO:0000256" key="1">
    <source>
        <dbReference type="ARBA" id="ARBA00023224"/>
    </source>
</evidence>
<evidence type="ECO:0000256" key="2">
    <source>
        <dbReference type="ARBA" id="ARBA00029447"/>
    </source>
</evidence>
<name>A0ABY7NSG2_9SPHN</name>
<feature type="domain" description="Methyl-accepting transducer" evidence="4">
    <location>
        <begin position="9"/>
        <end position="76"/>
    </location>
</feature>
<dbReference type="Gene3D" id="1.10.287.950">
    <property type="entry name" value="Methyl-accepting chemotaxis protein"/>
    <property type="match status" value="1"/>
</dbReference>
<dbReference type="PRINTS" id="PR00260">
    <property type="entry name" value="CHEMTRNSDUCR"/>
</dbReference>
<comment type="similarity">
    <text evidence="2">Belongs to the methyl-accepting chemotaxis (MCP) protein family.</text>
</comment>
<dbReference type="PROSITE" id="PS50111">
    <property type="entry name" value="CHEMOTAXIS_TRANSDUC_2"/>
    <property type="match status" value="1"/>
</dbReference>
<evidence type="ECO:0000256" key="3">
    <source>
        <dbReference type="PROSITE-ProRule" id="PRU00284"/>
    </source>
</evidence>
<keyword evidence="6" id="KW-1185">Reference proteome</keyword>
<organism evidence="5 6">
    <name type="scientific">Sphingomonas abietis</name>
    <dbReference type="NCBI Taxonomy" id="3012344"/>
    <lineage>
        <taxon>Bacteria</taxon>
        <taxon>Pseudomonadati</taxon>
        <taxon>Pseudomonadota</taxon>
        <taxon>Alphaproteobacteria</taxon>
        <taxon>Sphingomonadales</taxon>
        <taxon>Sphingomonadaceae</taxon>
        <taxon>Sphingomonas</taxon>
    </lineage>
</organism>
<reference evidence="5 6" key="1">
    <citation type="submission" date="2022-12" db="EMBL/GenBank/DDBJ databases">
        <title>Sphingomonas abieness sp. nov., an endophytic bacterium isolated from Abies koreana.</title>
        <authorList>
            <person name="Jiang L."/>
            <person name="Lee J."/>
        </authorList>
    </citation>
    <scope>NUCLEOTIDE SEQUENCE [LARGE SCALE GENOMIC DNA]</scope>
    <source>
        <strain evidence="6">PAMB 00755</strain>
    </source>
</reference>
<keyword evidence="1 3" id="KW-0807">Transducer</keyword>
<dbReference type="PANTHER" id="PTHR32089">
    <property type="entry name" value="METHYL-ACCEPTING CHEMOTAXIS PROTEIN MCPB"/>
    <property type="match status" value="1"/>
</dbReference>
<dbReference type="SUPFAM" id="SSF58104">
    <property type="entry name" value="Methyl-accepting chemotaxis protein (MCP) signaling domain"/>
    <property type="match status" value="1"/>
</dbReference>
<evidence type="ECO:0000259" key="4">
    <source>
        <dbReference type="PROSITE" id="PS50111"/>
    </source>
</evidence>
<dbReference type="RefSeq" id="WP_270079106.1">
    <property type="nucleotide sequence ID" value="NZ_CP115174.1"/>
</dbReference>
<proteinExistence type="inferred from homology"/>
<accession>A0ABY7NSG2</accession>